<dbReference type="PROSITE" id="PS50977">
    <property type="entry name" value="HTH_TETR_2"/>
    <property type="match status" value="1"/>
</dbReference>
<feature type="DNA-binding region" description="H-T-H motif" evidence="4">
    <location>
        <begin position="43"/>
        <end position="62"/>
    </location>
</feature>
<evidence type="ECO:0000259" key="5">
    <source>
        <dbReference type="PROSITE" id="PS50977"/>
    </source>
</evidence>
<dbReference type="SUPFAM" id="SSF46689">
    <property type="entry name" value="Homeodomain-like"/>
    <property type="match status" value="1"/>
</dbReference>
<dbReference type="Gene3D" id="1.10.357.10">
    <property type="entry name" value="Tetracycline Repressor, domain 2"/>
    <property type="match status" value="1"/>
</dbReference>
<keyword evidence="1" id="KW-0805">Transcription regulation</keyword>
<evidence type="ECO:0000313" key="7">
    <source>
        <dbReference type="Proteomes" id="UP000266340"/>
    </source>
</evidence>
<sequence length="205" mass="23568">MFLSINRIQKGGDRTQTAPYSALNRILSVTKALVLQHGCKKTTLKEIISSSGVSNGGVYHYVKSKDEIYGLILQKRLEQIDERFYREAEMNLEGPVSIIVNELFGDTDDCRVFRSVYLYLVSQPENERIRPIIRDFYDYWLKLGSDWVRLGQKDGVIHPDLDPHQISSYILSYYVGLLVNSAYVTDDAIFRQEPIIGFVKKLLQP</sequence>
<evidence type="ECO:0000256" key="1">
    <source>
        <dbReference type="ARBA" id="ARBA00023015"/>
    </source>
</evidence>
<name>A0A398CH44_9BACL</name>
<dbReference type="Gene3D" id="1.10.10.60">
    <property type="entry name" value="Homeodomain-like"/>
    <property type="match status" value="1"/>
</dbReference>
<dbReference type="InterPro" id="IPR001647">
    <property type="entry name" value="HTH_TetR"/>
</dbReference>
<feature type="domain" description="HTH tetR-type" evidence="5">
    <location>
        <begin position="20"/>
        <end position="80"/>
    </location>
</feature>
<dbReference type="AlphaFoldDB" id="A0A398CH44"/>
<gene>
    <name evidence="6" type="ORF">D3H35_13400</name>
</gene>
<dbReference type="EMBL" id="QXJM01000039">
    <property type="protein sequence ID" value="RIE01790.1"/>
    <property type="molecule type" value="Genomic_DNA"/>
</dbReference>
<accession>A0A398CH44</accession>
<evidence type="ECO:0000256" key="2">
    <source>
        <dbReference type="ARBA" id="ARBA00023125"/>
    </source>
</evidence>
<dbReference type="PANTHER" id="PTHR47506">
    <property type="entry name" value="TRANSCRIPTIONAL REGULATORY PROTEIN"/>
    <property type="match status" value="1"/>
</dbReference>
<dbReference type="GO" id="GO:0003677">
    <property type="term" value="F:DNA binding"/>
    <property type="evidence" value="ECO:0007669"/>
    <property type="project" value="UniProtKB-UniRule"/>
</dbReference>
<dbReference type="PANTHER" id="PTHR47506:SF1">
    <property type="entry name" value="HTH-TYPE TRANSCRIPTIONAL REGULATOR YJDC"/>
    <property type="match status" value="1"/>
</dbReference>
<evidence type="ECO:0000313" key="6">
    <source>
        <dbReference type="EMBL" id="RIE01790.1"/>
    </source>
</evidence>
<evidence type="ECO:0000256" key="3">
    <source>
        <dbReference type="ARBA" id="ARBA00023163"/>
    </source>
</evidence>
<dbReference type="SUPFAM" id="SSF48498">
    <property type="entry name" value="Tetracyclin repressor-like, C-terminal domain"/>
    <property type="match status" value="1"/>
</dbReference>
<keyword evidence="2 4" id="KW-0238">DNA-binding</keyword>
<dbReference type="InterPro" id="IPR009057">
    <property type="entry name" value="Homeodomain-like_sf"/>
</dbReference>
<dbReference type="RefSeq" id="WP_119149848.1">
    <property type="nucleotide sequence ID" value="NZ_JBHSOV010000032.1"/>
</dbReference>
<reference evidence="6 7" key="1">
    <citation type="submission" date="2018-09" db="EMBL/GenBank/DDBJ databases">
        <title>Cohnella cavernae sp. nov., isolated from a karst cave.</title>
        <authorList>
            <person name="Zhu H."/>
        </authorList>
    </citation>
    <scope>NUCLEOTIDE SEQUENCE [LARGE SCALE GENOMIC DNA]</scope>
    <source>
        <strain evidence="6 7">K2E09-144</strain>
    </source>
</reference>
<keyword evidence="3" id="KW-0804">Transcription</keyword>
<dbReference type="Pfam" id="PF00440">
    <property type="entry name" value="TetR_N"/>
    <property type="match status" value="1"/>
</dbReference>
<comment type="caution">
    <text evidence="6">The sequence shown here is derived from an EMBL/GenBank/DDBJ whole genome shotgun (WGS) entry which is preliminary data.</text>
</comment>
<dbReference type="InterPro" id="IPR036271">
    <property type="entry name" value="Tet_transcr_reg_TetR-rel_C_sf"/>
</dbReference>
<evidence type="ECO:0000256" key="4">
    <source>
        <dbReference type="PROSITE-ProRule" id="PRU00335"/>
    </source>
</evidence>
<proteinExistence type="predicted"/>
<keyword evidence="7" id="KW-1185">Reference proteome</keyword>
<dbReference type="Proteomes" id="UP000266340">
    <property type="component" value="Unassembled WGS sequence"/>
</dbReference>
<protein>
    <submittedName>
        <fullName evidence="6">TetR/AcrR family transcriptional regulator</fullName>
    </submittedName>
</protein>
<organism evidence="6 7">
    <name type="scientific">Cohnella faecalis</name>
    <dbReference type="NCBI Taxonomy" id="2315694"/>
    <lineage>
        <taxon>Bacteria</taxon>
        <taxon>Bacillati</taxon>
        <taxon>Bacillota</taxon>
        <taxon>Bacilli</taxon>
        <taxon>Bacillales</taxon>
        <taxon>Paenibacillaceae</taxon>
        <taxon>Cohnella</taxon>
    </lineage>
</organism>